<keyword evidence="4" id="KW-1185">Reference proteome</keyword>
<gene>
    <name evidence="3" type="ORF">KY5_6844</name>
</gene>
<dbReference type="InterPro" id="IPR052171">
    <property type="entry name" value="NHEJ_LigD"/>
</dbReference>
<dbReference type="Pfam" id="PF21686">
    <property type="entry name" value="LigD_Prim-Pol"/>
    <property type="match status" value="1"/>
</dbReference>
<feature type="region of interest" description="Disordered" evidence="1">
    <location>
        <begin position="291"/>
        <end position="313"/>
    </location>
</feature>
<dbReference type="PANTHER" id="PTHR42705">
    <property type="entry name" value="BIFUNCTIONAL NON-HOMOLOGOUS END JOINING PROTEIN LIGD"/>
    <property type="match status" value="1"/>
</dbReference>
<keyword evidence="3" id="KW-0436">Ligase</keyword>
<dbReference type="InterPro" id="IPR014145">
    <property type="entry name" value="LigD_pol_dom"/>
</dbReference>
<feature type="domain" description="DNA ligase D polymerase" evidence="2">
    <location>
        <begin position="41"/>
        <end position="291"/>
    </location>
</feature>
<evidence type="ECO:0000256" key="1">
    <source>
        <dbReference type="SAM" id="MobiDB-lite"/>
    </source>
</evidence>
<sequence>MDDVRKVRAGRRTVRLNRPDKILFPASGDGNGRADGGREYTKADLFDYYRSVAPFMLPHLRGRPLMLERHPDGLEGPRFMQKDTPDHYPDWITRAEVAKRGGTVTHIVCDDTATLLFLADQACLTLHRWLSRTGRVEHPDRLVFDLDPAKDDFGAVRVAALLLGELLDQVGLPSALMTTGSRGLHVVVPLNGHHDFDDVRAFAKDVAETLAAARPEALTTAVRKEERGDRLYLDVQRNAYAQTAVAPFSVRSAPGAPVAVPLAWEQLDAPATHARRWNIEDAVEQARTDPWAGVPRSGRALGPARRKLRALRD</sequence>
<dbReference type="KEGG" id="sfk:KY5_6844"/>
<evidence type="ECO:0000313" key="4">
    <source>
        <dbReference type="Proteomes" id="UP000221011"/>
    </source>
</evidence>
<evidence type="ECO:0000313" key="3">
    <source>
        <dbReference type="EMBL" id="ATL31862.1"/>
    </source>
</evidence>
<accession>A0A291QJW0</accession>
<evidence type="ECO:0000259" key="2">
    <source>
        <dbReference type="Pfam" id="PF21686"/>
    </source>
</evidence>
<dbReference type="PANTHER" id="PTHR42705:SF2">
    <property type="entry name" value="BIFUNCTIONAL NON-HOMOLOGOUS END JOINING PROTEIN LIGD"/>
    <property type="match status" value="1"/>
</dbReference>
<dbReference type="Proteomes" id="UP000221011">
    <property type="component" value="Chromosome"/>
</dbReference>
<reference evidence="3 4" key="1">
    <citation type="submission" date="2017-08" db="EMBL/GenBank/DDBJ databases">
        <title>Complete Genome Sequence of Streptomyces formicae KY5, the formicamycin producer.</title>
        <authorList>
            <person name="Holmes N.A."/>
            <person name="Devine R."/>
            <person name="Qin Z."/>
            <person name="Seipke R.F."/>
            <person name="Wilkinson B."/>
            <person name="Hutchings M.I."/>
        </authorList>
    </citation>
    <scope>NUCLEOTIDE SEQUENCE [LARGE SCALE GENOMIC DNA]</scope>
    <source>
        <strain evidence="3 4">KY5</strain>
    </source>
</reference>
<dbReference type="NCBIfam" id="TIGR02778">
    <property type="entry name" value="ligD_pol"/>
    <property type="match status" value="1"/>
</dbReference>
<dbReference type="RefSeq" id="WP_098245911.1">
    <property type="nucleotide sequence ID" value="NZ_CP022685.1"/>
</dbReference>
<protein>
    <submittedName>
        <fullName evidence="3">ATP-dependent DNA ligase</fullName>
        <ecNumber evidence="3">6.5.1.1</ecNumber>
    </submittedName>
</protein>
<dbReference type="AlphaFoldDB" id="A0A291QJW0"/>
<dbReference type="EMBL" id="CP022685">
    <property type="protein sequence ID" value="ATL31862.1"/>
    <property type="molecule type" value="Genomic_DNA"/>
</dbReference>
<feature type="compositionally biased region" description="Basic residues" evidence="1">
    <location>
        <begin position="304"/>
        <end position="313"/>
    </location>
</feature>
<proteinExistence type="predicted"/>
<name>A0A291QJW0_9ACTN</name>
<dbReference type="GO" id="GO:0003910">
    <property type="term" value="F:DNA ligase (ATP) activity"/>
    <property type="evidence" value="ECO:0007669"/>
    <property type="project" value="UniProtKB-EC"/>
</dbReference>
<dbReference type="Gene3D" id="3.90.920.10">
    <property type="entry name" value="DNA primase, PRIM domain"/>
    <property type="match status" value="1"/>
</dbReference>
<organism evidence="3 4">
    <name type="scientific">Streptomyces formicae</name>
    <dbReference type="NCBI Taxonomy" id="1616117"/>
    <lineage>
        <taxon>Bacteria</taxon>
        <taxon>Bacillati</taxon>
        <taxon>Actinomycetota</taxon>
        <taxon>Actinomycetes</taxon>
        <taxon>Kitasatosporales</taxon>
        <taxon>Streptomycetaceae</taxon>
        <taxon>Streptomyces</taxon>
    </lineage>
</organism>
<dbReference type="EC" id="6.5.1.1" evidence="3"/>